<keyword evidence="5" id="KW-1003">Cell membrane</keyword>
<dbReference type="AlphaFoldDB" id="A0A839JZ88"/>
<organism evidence="12 13">
    <name type="scientific">Variimorphobacter saccharofermentans</name>
    <dbReference type="NCBI Taxonomy" id="2755051"/>
    <lineage>
        <taxon>Bacteria</taxon>
        <taxon>Bacillati</taxon>
        <taxon>Bacillota</taxon>
        <taxon>Clostridia</taxon>
        <taxon>Lachnospirales</taxon>
        <taxon>Lachnospiraceae</taxon>
        <taxon>Variimorphobacter</taxon>
    </lineage>
</organism>
<comment type="subunit">
    <text evidence="3">The complex is composed of two ATP-binding proteins (HrtA), two transmembrane proteins (HrtB) and a solute-binding protein.</text>
</comment>
<evidence type="ECO:0000256" key="2">
    <source>
        <dbReference type="ARBA" id="ARBA00008697"/>
    </source>
</evidence>
<evidence type="ECO:0000256" key="10">
    <source>
        <dbReference type="SAM" id="Phobius"/>
    </source>
</evidence>
<keyword evidence="13" id="KW-1185">Reference proteome</keyword>
<dbReference type="InterPro" id="IPR051125">
    <property type="entry name" value="ABC-4/HrtB_transporter"/>
</dbReference>
<reference evidence="12 13" key="1">
    <citation type="submission" date="2020-07" db="EMBL/GenBank/DDBJ databases">
        <title>Characterization and genome sequencing of isolate MD1, a novel member within the family Lachnospiraceae.</title>
        <authorList>
            <person name="Rettenmaier R."/>
            <person name="Di Bello L."/>
            <person name="Zinser C."/>
            <person name="Scheitz K."/>
            <person name="Liebl W."/>
            <person name="Zverlov V."/>
        </authorList>
    </citation>
    <scope>NUCLEOTIDE SEQUENCE [LARGE SCALE GENOMIC DNA]</scope>
    <source>
        <strain evidence="12 13">MD1</strain>
    </source>
</reference>
<dbReference type="PANTHER" id="PTHR43738">
    <property type="entry name" value="ABC TRANSPORTER, MEMBRANE PROTEIN"/>
    <property type="match status" value="1"/>
</dbReference>
<comment type="caution">
    <text evidence="12">The sequence shown here is derived from an EMBL/GenBank/DDBJ whole genome shotgun (WGS) entry which is preliminary data.</text>
</comment>
<accession>A0A839JZ88</accession>
<evidence type="ECO:0000313" key="12">
    <source>
        <dbReference type="EMBL" id="MBB2182674.1"/>
    </source>
</evidence>
<evidence type="ECO:0000313" key="13">
    <source>
        <dbReference type="Proteomes" id="UP000574276"/>
    </source>
</evidence>
<feature type="transmembrane region" description="Helical" evidence="10">
    <location>
        <begin position="363"/>
        <end position="388"/>
    </location>
</feature>
<gene>
    <name evidence="12" type="ORF">H0486_07275</name>
</gene>
<proteinExistence type="inferred from homology"/>
<evidence type="ECO:0000256" key="9">
    <source>
        <dbReference type="ARBA" id="ARBA00024973"/>
    </source>
</evidence>
<evidence type="ECO:0000259" key="11">
    <source>
        <dbReference type="Pfam" id="PF02687"/>
    </source>
</evidence>
<dbReference type="PANTHER" id="PTHR43738:SF2">
    <property type="entry name" value="ABC TRANSPORTER PERMEASE"/>
    <property type="match status" value="1"/>
</dbReference>
<evidence type="ECO:0000256" key="4">
    <source>
        <dbReference type="ARBA" id="ARBA00016962"/>
    </source>
</evidence>
<comment type="subcellular location">
    <subcellularLocation>
        <location evidence="1">Cell membrane</location>
        <topology evidence="1">Multi-pass membrane protein</topology>
    </subcellularLocation>
</comment>
<evidence type="ECO:0000256" key="1">
    <source>
        <dbReference type="ARBA" id="ARBA00004651"/>
    </source>
</evidence>
<comment type="similarity">
    <text evidence="2">Belongs to the ABC-4 integral membrane protein family. HrtB subfamily.</text>
</comment>
<sequence length="403" mass="44827">MKQKSLSVHRLAWLNIRRKTLRSGCLMIIVAVLSFVMFGGTILSLSLENGLKSMKSRLGADLIVVPLEYDKGMEAILLKGEPSCFYFKRSVQEKITHLDGISQITSQFFLTSLSAECCDLPIQLIAFDPETDFTVQPWITQVYDEEISEGAVIIGSDINVDNNSYIKFYGENYKIAAKMEKTGTGLDQTVFTNMKTMEKLFEGAKKAGLNFLEDISPEYSISSVLIKAEDGYDRKTLIKDIRRELGGVQIIETQNMITNIASNLESFAVVIKIFAALFFGIAFITLLLMFSIIANERKKEFAVFRTLGATRGRLTSTLLLESLYISSTGGIIGILSAVIIVLSFHVYISERLGLPYLQPETYVVALVLIVTFLVVSSIGPLASVYSAVKISRQETYLTLREGE</sequence>
<dbReference type="GO" id="GO:0005886">
    <property type="term" value="C:plasma membrane"/>
    <property type="evidence" value="ECO:0007669"/>
    <property type="project" value="UniProtKB-SubCell"/>
</dbReference>
<feature type="transmembrane region" description="Helical" evidence="10">
    <location>
        <begin position="21"/>
        <end position="47"/>
    </location>
</feature>
<feature type="transmembrane region" description="Helical" evidence="10">
    <location>
        <begin position="267"/>
        <end position="290"/>
    </location>
</feature>
<dbReference type="Proteomes" id="UP000574276">
    <property type="component" value="Unassembled WGS sequence"/>
</dbReference>
<name>A0A839JZ88_9FIRM</name>
<feature type="transmembrane region" description="Helical" evidence="10">
    <location>
        <begin position="323"/>
        <end position="348"/>
    </location>
</feature>
<dbReference type="Pfam" id="PF02687">
    <property type="entry name" value="FtsX"/>
    <property type="match status" value="1"/>
</dbReference>
<evidence type="ECO:0000256" key="6">
    <source>
        <dbReference type="ARBA" id="ARBA00022692"/>
    </source>
</evidence>
<dbReference type="InterPro" id="IPR003838">
    <property type="entry name" value="ABC3_permease_C"/>
</dbReference>
<protein>
    <recommendedName>
        <fullName evidence="4">Putative hemin transport system permease protein HrtB</fullName>
    </recommendedName>
</protein>
<keyword evidence="6 10" id="KW-0812">Transmembrane</keyword>
<feature type="domain" description="ABC3 transporter permease C-terminal" evidence="11">
    <location>
        <begin position="273"/>
        <end position="391"/>
    </location>
</feature>
<evidence type="ECO:0000256" key="8">
    <source>
        <dbReference type="ARBA" id="ARBA00023136"/>
    </source>
</evidence>
<evidence type="ECO:0000256" key="7">
    <source>
        <dbReference type="ARBA" id="ARBA00022989"/>
    </source>
</evidence>
<evidence type="ECO:0000256" key="5">
    <source>
        <dbReference type="ARBA" id="ARBA00022475"/>
    </source>
</evidence>
<evidence type="ECO:0000256" key="3">
    <source>
        <dbReference type="ARBA" id="ARBA00011131"/>
    </source>
</evidence>
<dbReference type="EMBL" id="JACEGA010000001">
    <property type="protein sequence ID" value="MBB2182674.1"/>
    <property type="molecule type" value="Genomic_DNA"/>
</dbReference>
<comment type="function">
    <text evidence="9">Part of the ABC transporter complex hrt involved in hemin import. Responsible for the translocation of the substrate across the membrane.</text>
</comment>
<dbReference type="RefSeq" id="WP_228352378.1">
    <property type="nucleotide sequence ID" value="NZ_JACEGA010000001.1"/>
</dbReference>
<keyword evidence="7 10" id="KW-1133">Transmembrane helix</keyword>
<keyword evidence="8 10" id="KW-0472">Membrane</keyword>